<dbReference type="InterPro" id="IPR036852">
    <property type="entry name" value="Peptidase_S8/S53_dom_sf"/>
</dbReference>
<keyword evidence="2 4" id="KW-0378">Hydrolase</keyword>
<organism evidence="6 7">
    <name type="scientific">Oceanococcus atlanticus</name>
    <dbReference type="NCBI Taxonomy" id="1317117"/>
    <lineage>
        <taxon>Bacteria</taxon>
        <taxon>Pseudomonadati</taxon>
        <taxon>Pseudomonadota</taxon>
        <taxon>Gammaproteobacteria</taxon>
        <taxon>Chromatiales</taxon>
        <taxon>Oceanococcaceae</taxon>
        <taxon>Oceanococcus</taxon>
    </lineage>
</organism>
<dbReference type="SUPFAM" id="SSF52743">
    <property type="entry name" value="Subtilisin-like"/>
    <property type="match status" value="1"/>
</dbReference>
<dbReference type="PROSITE" id="PS00138">
    <property type="entry name" value="SUBTILASE_SER"/>
    <property type="match status" value="1"/>
</dbReference>
<dbReference type="AlphaFoldDB" id="A0A1Y1SHN9"/>
<keyword evidence="3 4" id="KW-0720">Serine protease</keyword>
<sequence length="686" mass="71546">MGTALLLPVMLLACQQGGRTTDASGPLLNVGSRAECALSLGEYTQTWEGTVGLAVAGTAVSEAEHLTTLSLPPGCTYSAAHFEVSWTVPADLDLQVLLPAGGGGSAETGSTSTESLSIESGISDGDFKIRVYGYTSAQTAFSGRFTATVVADSDPAQDAVDPLPQESAGVGRGIDDVVVVAVIDSGMNPYHWDFLAEKMPQHNNAGSQDDLPLQRDPATWIAGHPGAQAFASYEALNLDVVAAAADPQAVPSELHDQDIAEWSKIQYSEGSSNDAVHMYWIPGTKVIGHVAFGSAFGLVEPTSSNLVDTLIGPSTGPVDTFAAESHGIGSASVSTGNIHGTCPNCVLVYVHGPSERANEWVAAQDWIDVQTNSWGLSVTGGPVRDNVYAGSNTEVQRVAVERGQSWFQSAGNGLANAFTVPSSTLLSSQKGPDWIVTVGAIEPEGSSVGHNRPVDISSLGTDYPSATGGGDAVTAEGDFSGTSNATPVIAGLYSEVLYRLRRLFDGPSRSQSEGVIATGAAACAAANPACAMADGQLTVHELQQALFLGAQYSAGGTTLLYQIGGPDIPDSANSAELEFVSEGHGSYYGRYLGDETYEADVQRIIDIVRGALLVELSEEQRNWLIADSACRQSLWGSWSHGYFDGSNAPAADPAWPIRSFLADVCPQTLPPVVQALQAYADITAPQ</sequence>
<evidence type="ECO:0000256" key="4">
    <source>
        <dbReference type="RuleBase" id="RU003355"/>
    </source>
</evidence>
<dbReference type="InterPro" id="IPR023827">
    <property type="entry name" value="Peptidase_S8_Asp-AS"/>
</dbReference>
<dbReference type="CDD" id="cd00306">
    <property type="entry name" value="Peptidases_S8_S53"/>
    <property type="match status" value="1"/>
</dbReference>
<evidence type="ECO:0000256" key="2">
    <source>
        <dbReference type="ARBA" id="ARBA00022801"/>
    </source>
</evidence>
<dbReference type="STRING" id="1317117.ATO7_03555"/>
<reference evidence="6 7" key="1">
    <citation type="submission" date="2013-04" db="EMBL/GenBank/DDBJ databases">
        <title>Oceanococcus atlanticus 22II-S10r2 Genome Sequencing.</title>
        <authorList>
            <person name="Lai Q."/>
            <person name="Li G."/>
            <person name="Shao Z."/>
        </authorList>
    </citation>
    <scope>NUCLEOTIDE SEQUENCE [LARGE SCALE GENOMIC DNA]</scope>
    <source>
        <strain evidence="6 7">22II-S10r2</strain>
    </source>
</reference>
<dbReference type="Pfam" id="PF00082">
    <property type="entry name" value="Peptidase_S8"/>
    <property type="match status" value="1"/>
</dbReference>
<accession>A0A1Y1SHN9</accession>
<dbReference type="InterPro" id="IPR023828">
    <property type="entry name" value="Peptidase_S8_Ser-AS"/>
</dbReference>
<dbReference type="GO" id="GO:0004252">
    <property type="term" value="F:serine-type endopeptidase activity"/>
    <property type="evidence" value="ECO:0007669"/>
    <property type="project" value="InterPro"/>
</dbReference>
<keyword evidence="7" id="KW-1185">Reference proteome</keyword>
<feature type="domain" description="Peptidase S8/S53" evidence="5">
    <location>
        <begin position="178"/>
        <end position="493"/>
    </location>
</feature>
<dbReference type="Proteomes" id="UP000192342">
    <property type="component" value="Unassembled WGS sequence"/>
</dbReference>
<keyword evidence="1 4" id="KW-0645">Protease</keyword>
<dbReference type="Gene3D" id="3.40.50.200">
    <property type="entry name" value="Peptidase S8/S53 domain"/>
    <property type="match status" value="1"/>
</dbReference>
<name>A0A1Y1SHN9_9GAMM</name>
<proteinExistence type="inferred from homology"/>
<comment type="similarity">
    <text evidence="4">Belongs to the peptidase S8 family.</text>
</comment>
<comment type="caution">
    <text evidence="6">The sequence shown here is derived from an EMBL/GenBank/DDBJ whole genome shotgun (WGS) entry which is preliminary data.</text>
</comment>
<evidence type="ECO:0000259" key="5">
    <source>
        <dbReference type="Pfam" id="PF00082"/>
    </source>
</evidence>
<protein>
    <recommendedName>
        <fullName evidence="5">Peptidase S8/S53 domain-containing protein</fullName>
    </recommendedName>
</protein>
<dbReference type="EMBL" id="AQQV01000001">
    <property type="protein sequence ID" value="ORE88920.1"/>
    <property type="molecule type" value="Genomic_DNA"/>
</dbReference>
<evidence type="ECO:0000313" key="6">
    <source>
        <dbReference type="EMBL" id="ORE88920.1"/>
    </source>
</evidence>
<dbReference type="InterPro" id="IPR000209">
    <property type="entry name" value="Peptidase_S8/S53_dom"/>
</dbReference>
<dbReference type="PROSITE" id="PS00136">
    <property type="entry name" value="SUBTILASE_ASP"/>
    <property type="match status" value="1"/>
</dbReference>
<evidence type="ECO:0000256" key="1">
    <source>
        <dbReference type="ARBA" id="ARBA00022670"/>
    </source>
</evidence>
<evidence type="ECO:0000313" key="7">
    <source>
        <dbReference type="Proteomes" id="UP000192342"/>
    </source>
</evidence>
<dbReference type="GO" id="GO:0006508">
    <property type="term" value="P:proteolysis"/>
    <property type="evidence" value="ECO:0007669"/>
    <property type="project" value="UniProtKB-KW"/>
</dbReference>
<dbReference type="InterPro" id="IPR015500">
    <property type="entry name" value="Peptidase_S8_subtilisin-rel"/>
</dbReference>
<dbReference type="PRINTS" id="PR00723">
    <property type="entry name" value="SUBTILISIN"/>
</dbReference>
<evidence type="ECO:0000256" key="3">
    <source>
        <dbReference type="ARBA" id="ARBA00022825"/>
    </source>
</evidence>
<gene>
    <name evidence="6" type="ORF">ATO7_03555</name>
</gene>